<dbReference type="PATRIC" id="fig|1073571.4.peg.5608"/>
<protein>
    <submittedName>
        <fullName evidence="1">Uncharacterized protein</fullName>
    </submittedName>
</protein>
<sequence>MKSLRQQILAASILMMTVLMLSGSMREGVPGGMPEKAGPYKCYYGDVDYASVLRWNGITYMDNSDGDISGLKTGDKVGKIRYRKADHTCPRDPMQDGDATLLEVGTQLYEVKGYKATALLMAGDRLYEATDNPSARTLNDLLDIEGKIKTVRFVSGMDGSPLKDFTPEASAVFIREYPKLKYVPFRQLAKETKQWVGDKYWLELELNDASSRRMVYNAMFAAFQPSGYATPELARLVEAQRKLIYAQ</sequence>
<gene>
    <name evidence="1" type="ORF">PRIO_5226</name>
</gene>
<dbReference type="KEGG" id="pri:PRIO_5226"/>
<accession>A0A0E4HCY5</accession>
<reference evidence="2" key="1">
    <citation type="submission" date="2015-03" db="EMBL/GenBank/DDBJ databases">
        <authorList>
            <person name="Wibberg D."/>
        </authorList>
    </citation>
    <scope>NUCLEOTIDE SEQUENCE [LARGE SCALE GENOMIC DNA]</scope>
</reference>
<organism evidence="1 2">
    <name type="scientific">Paenibacillus riograndensis SBR5</name>
    <dbReference type="NCBI Taxonomy" id="1073571"/>
    <lineage>
        <taxon>Bacteria</taxon>
        <taxon>Bacillati</taxon>
        <taxon>Bacillota</taxon>
        <taxon>Bacilli</taxon>
        <taxon>Bacillales</taxon>
        <taxon>Paenibacillaceae</taxon>
        <taxon>Paenibacillus</taxon>
        <taxon>Paenibacillus sonchi group</taxon>
    </lineage>
</organism>
<dbReference type="RefSeq" id="WP_020428120.1">
    <property type="nucleotide sequence ID" value="NZ_AGBD01000563.1"/>
</dbReference>
<dbReference type="AlphaFoldDB" id="A0A0E4HCY5"/>
<dbReference type="HOGENOM" id="CLU_095308_0_0_9"/>
<dbReference type="EMBL" id="LN831776">
    <property type="protein sequence ID" value="CQR57625.1"/>
    <property type="molecule type" value="Genomic_DNA"/>
</dbReference>
<dbReference type="Proteomes" id="UP000033163">
    <property type="component" value="Chromosome I"/>
</dbReference>
<name>A0A0E4HCY5_9BACL</name>
<proteinExistence type="predicted"/>
<evidence type="ECO:0000313" key="1">
    <source>
        <dbReference type="EMBL" id="CQR57625.1"/>
    </source>
</evidence>
<evidence type="ECO:0000313" key="2">
    <source>
        <dbReference type="Proteomes" id="UP000033163"/>
    </source>
</evidence>